<reference evidence="1" key="1">
    <citation type="submission" date="2020-10" db="EMBL/GenBank/DDBJ databases">
        <authorList>
            <person name="Roach M.J.R."/>
        </authorList>
    </citation>
    <scope>NUCLEOTIDE SEQUENCE</scope>
    <source>
        <strain evidence="1">CBS 1945</strain>
    </source>
</reference>
<organism evidence="1 2">
    <name type="scientific">Eeniella nana</name>
    <name type="common">Yeast</name>
    <name type="synonym">Brettanomyces nanus</name>
    <dbReference type="NCBI Taxonomy" id="13502"/>
    <lineage>
        <taxon>Eukaryota</taxon>
        <taxon>Fungi</taxon>
        <taxon>Dikarya</taxon>
        <taxon>Ascomycota</taxon>
        <taxon>Saccharomycotina</taxon>
        <taxon>Pichiomycetes</taxon>
        <taxon>Pichiales</taxon>
        <taxon>Pichiaceae</taxon>
        <taxon>Brettanomyces</taxon>
    </lineage>
</organism>
<dbReference type="KEGG" id="bnn:FOA43_001512"/>
<evidence type="ECO:0000313" key="2">
    <source>
        <dbReference type="Proteomes" id="UP000662931"/>
    </source>
</evidence>
<proteinExistence type="predicted"/>
<dbReference type="EMBL" id="CP064812">
    <property type="protein sequence ID" value="QPG74188.1"/>
    <property type="molecule type" value="Genomic_DNA"/>
</dbReference>
<protein>
    <submittedName>
        <fullName evidence="1">Uncharacterized protein</fullName>
    </submittedName>
</protein>
<accession>A0A875RZN3</accession>
<name>A0A875RZN3_EENNA</name>
<dbReference type="RefSeq" id="XP_038777753.1">
    <property type="nucleotide sequence ID" value="XM_038921825.1"/>
</dbReference>
<dbReference type="Gene3D" id="6.10.250.2790">
    <property type="match status" value="1"/>
</dbReference>
<sequence>MSNSVSENDVLSMFFDDDFLPHDYLDALFSSSLTLSKPTLRNKSIEFANARSLHVLQSRCSSLLTHFDYYTNELTRQFETKMSDLKNSSSIISYRSETRSAKDEISGQTHDNDDSLVGITRLEYYVSNLSSALNSTVRDLAETNGKVLKFAEDNRFKKAEASVQDLQRMMKVKSRINQVIEVFDTIRSLVASSISEEAGDSSLLELAPTTVANESSVNSKADENAADLHFDADSFGSAISLLKELILGQISSERKKVQSDPEENKSPKKDFVSIIDGMIDLEPFFKSMNRFYSQYVQFVQFLRTEKERYLSIYD</sequence>
<keyword evidence="2" id="KW-1185">Reference proteome</keyword>
<gene>
    <name evidence="1" type="ORF">FOA43_001512</name>
</gene>
<dbReference type="GeneID" id="62194913"/>
<dbReference type="Proteomes" id="UP000662931">
    <property type="component" value="Chromosome 1"/>
</dbReference>
<evidence type="ECO:0000313" key="1">
    <source>
        <dbReference type="EMBL" id="QPG74188.1"/>
    </source>
</evidence>
<dbReference type="OrthoDB" id="4064682at2759"/>
<dbReference type="AlphaFoldDB" id="A0A875RZN3"/>